<comment type="subcellular location">
    <subcellularLocation>
        <location evidence="1">Mitochondrion</location>
    </subcellularLocation>
</comment>
<evidence type="ECO:0000313" key="5">
    <source>
        <dbReference type="Proteomes" id="UP001140502"/>
    </source>
</evidence>
<keyword evidence="3" id="KW-0496">Mitochondrion</keyword>
<evidence type="ECO:0008006" key="6">
    <source>
        <dbReference type="Google" id="ProtNLM"/>
    </source>
</evidence>
<protein>
    <recommendedName>
        <fullName evidence="6">Mitochondrial ATPase expression-domain-containing protein</fullName>
    </recommendedName>
</protein>
<dbReference type="InterPro" id="IPR024319">
    <property type="entry name" value="ATPase_expression_mit"/>
</dbReference>
<dbReference type="GO" id="GO:0005739">
    <property type="term" value="C:mitochondrion"/>
    <property type="evidence" value="ECO:0007669"/>
    <property type="project" value="UniProtKB-SubCell"/>
</dbReference>
<evidence type="ECO:0000256" key="1">
    <source>
        <dbReference type="ARBA" id="ARBA00004173"/>
    </source>
</evidence>
<reference evidence="4" key="1">
    <citation type="submission" date="2022-10" db="EMBL/GenBank/DDBJ databases">
        <title>Tapping the CABI collections for fungal endophytes: first genome assemblies for Collariella, Neodidymelliopsis, Ascochyta clinopodiicola, Didymella pomorum, Didymosphaeria variabile, Neocosmospora piperis and Neocucurbitaria cava.</title>
        <authorList>
            <person name="Hill R."/>
        </authorList>
    </citation>
    <scope>NUCLEOTIDE SEQUENCE</scope>
    <source>
        <strain evidence="4">IMI 366586</strain>
    </source>
</reference>
<dbReference type="EMBL" id="JAPEUR010000389">
    <property type="protein sequence ID" value="KAJ4310215.1"/>
    <property type="molecule type" value="Genomic_DNA"/>
</dbReference>
<evidence type="ECO:0000256" key="2">
    <source>
        <dbReference type="ARBA" id="ARBA00022946"/>
    </source>
</evidence>
<evidence type="ECO:0000313" key="4">
    <source>
        <dbReference type="EMBL" id="KAJ4310215.1"/>
    </source>
</evidence>
<dbReference type="OrthoDB" id="185373at2759"/>
<dbReference type="Proteomes" id="UP001140502">
    <property type="component" value="Unassembled WGS sequence"/>
</dbReference>
<comment type="caution">
    <text evidence="4">The sequence shown here is derived from an EMBL/GenBank/DDBJ whole genome shotgun (WGS) entry which is preliminary data.</text>
</comment>
<sequence>MLWRHSLQRGPRLNRLSQTPLATLQIHDPPARSPSLEPVRPAVVGRRWLATHSTSTSASIFTGKVGNWLPDEIDVDNPSSLDHLLRSIQCCDHTRILPSFYEWVDSLVDPDANIATAALQELAELPVTTLSEILRWIDPVANNSKYDVAHGLNISLGHTQYTNLGKLVDEFGVRDHHRALLEAATILFDACQETGRNLLIPDYEIFIRCAGAAADPVAAAEFFGAIAKSGLEKRRTTATWNEFVKARFLIDPLYYQFDRSRVAVLARRIFKEKNRWRLPTGNIKRMEKLRYSMNAHRALPFNRLPRKPSQDIRSLYGKTHSFHGYRRHWLRAKEYGTLVDEEYLCTSMVAFARGGNLTNLRGFVTLRGFRLKFDEIESMTVARGGKNFREGNPREPTERILSAIVESFGCMSRITTAEELLLHFSHWHHINISRETWSNLLNWAYVCASKPFQPQRKMIGDYAANVVKPVDIQRIWETMTSPLYNIEPTFEDYSVYIKTLIIQRKFRPALDLMRGYAIPYYRHLEQQHEAIVFDEVLQEFSRPSHRRIQIETQKEHVWYHIATWLSKLLSSASASKWQRNGHFMQVVVPEIVQEFSEFFHDQVRYRTAQGHVCIKRDMSVPRFTWSRKARKTLPQDRGGPEMQAMEKQGKINRNALDFKWPQVPTMKVVEWKRTPIPRVRAMGPAPESTDVNARGWWDKLEKELMT</sequence>
<proteinExistence type="predicted"/>
<organism evidence="4 5">
    <name type="scientific">Fusarium piperis</name>
    <dbReference type="NCBI Taxonomy" id="1435070"/>
    <lineage>
        <taxon>Eukaryota</taxon>
        <taxon>Fungi</taxon>
        <taxon>Dikarya</taxon>
        <taxon>Ascomycota</taxon>
        <taxon>Pezizomycotina</taxon>
        <taxon>Sordariomycetes</taxon>
        <taxon>Hypocreomycetidae</taxon>
        <taxon>Hypocreales</taxon>
        <taxon>Nectriaceae</taxon>
        <taxon>Fusarium</taxon>
        <taxon>Fusarium solani species complex</taxon>
    </lineage>
</organism>
<name>A0A9W8TEJ3_9HYPO</name>
<gene>
    <name evidence="4" type="ORF">N0V84_011084</name>
</gene>
<keyword evidence="5" id="KW-1185">Reference proteome</keyword>
<dbReference type="Pfam" id="PF12921">
    <property type="entry name" value="ATP13"/>
    <property type="match status" value="1"/>
</dbReference>
<keyword evidence="2" id="KW-0809">Transit peptide</keyword>
<evidence type="ECO:0000256" key="3">
    <source>
        <dbReference type="ARBA" id="ARBA00023128"/>
    </source>
</evidence>
<dbReference type="AlphaFoldDB" id="A0A9W8TEJ3"/>
<accession>A0A9W8TEJ3</accession>